<proteinExistence type="inferred from homology"/>
<dbReference type="EC" id="6.3.5.7" evidence="7"/>
<comment type="similarity">
    <text evidence="1 7">Belongs to the amidase family. GatA subfamily.</text>
</comment>
<evidence type="ECO:0000256" key="4">
    <source>
        <dbReference type="ARBA" id="ARBA00022840"/>
    </source>
</evidence>
<evidence type="ECO:0000256" key="3">
    <source>
        <dbReference type="ARBA" id="ARBA00022741"/>
    </source>
</evidence>
<dbReference type="Proteomes" id="UP000217790">
    <property type="component" value="Unassembled WGS sequence"/>
</dbReference>
<organism evidence="9 10">
    <name type="scientific">Armillaria gallica</name>
    <name type="common">Bulbous honey fungus</name>
    <name type="synonym">Armillaria bulbosa</name>
    <dbReference type="NCBI Taxonomy" id="47427"/>
    <lineage>
        <taxon>Eukaryota</taxon>
        <taxon>Fungi</taxon>
        <taxon>Dikarya</taxon>
        <taxon>Basidiomycota</taxon>
        <taxon>Agaricomycotina</taxon>
        <taxon>Agaricomycetes</taxon>
        <taxon>Agaricomycetidae</taxon>
        <taxon>Agaricales</taxon>
        <taxon>Marasmiineae</taxon>
        <taxon>Physalacriaceae</taxon>
        <taxon>Armillaria</taxon>
    </lineage>
</organism>
<dbReference type="OMA" id="QPASYCG"/>
<keyword evidence="3 7" id="KW-0547">Nucleotide-binding</keyword>
<protein>
    <recommendedName>
        <fullName evidence="7">Glutamyl-tRNA(Gln) amidotransferase subunit A, mitochondrial</fullName>
        <shortName evidence="7">Glu-AdT subunit A</shortName>
        <ecNumber evidence="7">6.3.5.7</ecNumber>
    </recommendedName>
</protein>
<dbReference type="Gene3D" id="3.90.1300.10">
    <property type="entry name" value="Amidase signature (AS) domain"/>
    <property type="match status" value="1"/>
</dbReference>
<dbReference type="GO" id="GO:0005524">
    <property type="term" value="F:ATP binding"/>
    <property type="evidence" value="ECO:0007669"/>
    <property type="project" value="UniProtKB-KW"/>
</dbReference>
<feature type="active site" description="Charge relay system" evidence="7">
    <location>
        <position position="66"/>
    </location>
</feature>
<keyword evidence="5 7" id="KW-0648">Protein biosynthesis</keyword>
<accession>A0A2H3EI20</accession>
<dbReference type="FunCoup" id="A0A2H3EI20">
    <property type="interactions" value="220"/>
</dbReference>
<dbReference type="InterPro" id="IPR000120">
    <property type="entry name" value="Amidase"/>
</dbReference>
<dbReference type="EMBL" id="KZ293647">
    <property type="protein sequence ID" value="PBK99843.1"/>
    <property type="molecule type" value="Genomic_DNA"/>
</dbReference>
<dbReference type="GO" id="GO:0030956">
    <property type="term" value="C:glutamyl-tRNA(Gln) amidotransferase complex"/>
    <property type="evidence" value="ECO:0007669"/>
    <property type="project" value="UniProtKB-UniRule"/>
</dbReference>
<dbReference type="GO" id="GO:0050567">
    <property type="term" value="F:glutaminyl-tRNA synthase (glutamine-hydrolyzing) activity"/>
    <property type="evidence" value="ECO:0007669"/>
    <property type="project" value="UniProtKB-UniRule"/>
</dbReference>
<sequence>MNVGATRQLWTGFRRLRPSPRAISSSSNRILRDKNSSINAFVCTNNTVESSSGDHFPLGNVTIGVKDNICTSKLPTTCSSAMLQGFVPPFDATVIKLLEDAGAVTLGKTNCDEFGMGSLNVHSVHGSVVNPFQHPSSSVAWENRERRSAGGSSGGSAAVVAAKMCDAAIGTDTGGSIRLPAAYCGVVGLKPSYGLLSRWGVVSYADSLDCVGIIAKDIGTTKRVFDVLNVHDERDPTSTNRSTRRDASHAVEIQLKSWGDLKGRNLHGIKIGIPEEYFPFELSGSVLSNTRSVIASMKSLGATVVPVSLTSTSFALSAYYVIASAEASSNLARYDGLHIKPPLGTDLTKTSKIYAHTRSKGFGSEVQKRILLGTYSLTADSFDNYFLQALRVRRLVRDDFNRVFRMPNVRLPNQIPNADGVDVLMHPSAIRTAPLLDGEDSSGLETYVQDVLTVPASLAGLPAISVPIINKEGDGWPVGISVVGQWGSDDMVIKIGKVIESLNSNL</sequence>
<keyword evidence="4 7" id="KW-0067">ATP-binding</keyword>
<gene>
    <name evidence="9" type="ORF">ARMGADRAFT_1074683</name>
</gene>
<evidence type="ECO:0000256" key="1">
    <source>
        <dbReference type="ARBA" id="ARBA00008069"/>
    </source>
</evidence>
<dbReference type="GO" id="GO:0032543">
    <property type="term" value="P:mitochondrial translation"/>
    <property type="evidence" value="ECO:0007669"/>
    <property type="project" value="UniProtKB-UniRule"/>
</dbReference>
<evidence type="ECO:0000259" key="8">
    <source>
        <dbReference type="Pfam" id="PF01425"/>
    </source>
</evidence>
<dbReference type="SUPFAM" id="SSF75304">
    <property type="entry name" value="Amidase signature (AS) enzymes"/>
    <property type="match status" value="1"/>
</dbReference>
<reference evidence="10" key="1">
    <citation type="journal article" date="2017" name="Nat. Ecol. Evol.">
        <title>Genome expansion and lineage-specific genetic innovations in the forest pathogenic fungi Armillaria.</title>
        <authorList>
            <person name="Sipos G."/>
            <person name="Prasanna A.N."/>
            <person name="Walter M.C."/>
            <person name="O'Connor E."/>
            <person name="Balint B."/>
            <person name="Krizsan K."/>
            <person name="Kiss B."/>
            <person name="Hess J."/>
            <person name="Varga T."/>
            <person name="Slot J."/>
            <person name="Riley R."/>
            <person name="Boka B."/>
            <person name="Rigling D."/>
            <person name="Barry K."/>
            <person name="Lee J."/>
            <person name="Mihaltcheva S."/>
            <person name="LaButti K."/>
            <person name="Lipzen A."/>
            <person name="Waldron R."/>
            <person name="Moloney N.M."/>
            <person name="Sperisen C."/>
            <person name="Kredics L."/>
            <person name="Vagvoelgyi C."/>
            <person name="Patrignani A."/>
            <person name="Fitzpatrick D."/>
            <person name="Nagy I."/>
            <person name="Doyle S."/>
            <person name="Anderson J.B."/>
            <person name="Grigoriev I.V."/>
            <person name="Gueldener U."/>
            <person name="Muensterkoetter M."/>
            <person name="Nagy L.G."/>
        </authorList>
    </citation>
    <scope>NUCLEOTIDE SEQUENCE [LARGE SCALE GENOMIC DNA]</scope>
    <source>
        <strain evidence="10">Ar21-2</strain>
    </source>
</reference>
<dbReference type="InParanoid" id="A0A2H3EI20"/>
<evidence type="ECO:0000313" key="9">
    <source>
        <dbReference type="EMBL" id="PBK99843.1"/>
    </source>
</evidence>
<feature type="domain" description="Amidase" evidence="8">
    <location>
        <begin position="54"/>
        <end position="492"/>
    </location>
</feature>
<dbReference type="InterPro" id="IPR020556">
    <property type="entry name" value="Amidase_CS"/>
</dbReference>
<evidence type="ECO:0000256" key="2">
    <source>
        <dbReference type="ARBA" id="ARBA00022598"/>
    </source>
</evidence>
<evidence type="ECO:0000313" key="10">
    <source>
        <dbReference type="Proteomes" id="UP000217790"/>
    </source>
</evidence>
<comment type="catalytic activity">
    <reaction evidence="6 7">
        <text>L-glutamyl-tRNA(Gln) + L-glutamine + ATP + H2O = L-glutaminyl-tRNA(Gln) + L-glutamate + ADP + phosphate + H(+)</text>
        <dbReference type="Rhea" id="RHEA:17521"/>
        <dbReference type="Rhea" id="RHEA-COMP:9681"/>
        <dbReference type="Rhea" id="RHEA-COMP:9684"/>
        <dbReference type="ChEBI" id="CHEBI:15377"/>
        <dbReference type="ChEBI" id="CHEBI:15378"/>
        <dbReference type="ChEBI" id="CHEBI:29985"/>
        <dbReference type="ChEBI" id="CHEBI:30616"/>
        <dbReference type="ChEBI" id="CHEBI:43474"/>
        <dbReference type="ChEBI" id="CHEBI:58359"/>
        <dbReference type="ChEBI" id="CHEBI:78520"/>
        <dbReference type="ChEBI" id="CHEBI:78521"/>
        <dbReference type="ChEBI" id="CHEBI:456216"/>
        <dbReference type="EC" id="6.3.5.7"/>
    </reaction>
</comment>
<dbReference type="PANTHER" id="PTHR11895:SF7">
    <property type="entry name" value="GLUTAMYL-TRNA(GLN) AMIDOTRANSFERASE SUBUNIT A, MITOCHONDRIAL"/>
    <property type="match status" value="1"/>
</dbReference>
<feature type="active site" description="Acyl-ester intermediate" evidence="7">
    <location>
        <position position="176"/>
    </location>
</feature>
<dbReference type="InterPro" id="IPR036928">
    <property type="entry name" value="AS_sf"/>
</dbReference>
<comment type="function">
    <text evidence="7">Allows the formation of correctly charged Gln-tRNA(Gln) through the transamidation of misacylated Glu-tRNA(Gln) in the mitochondria. The reaction takes place in the presence of glutamine and ATP through an activated gamma-phospho-Glu-tRNA(Gln).</text>
</comment>
<comment type="subunit">
    <text evidence="7">Subunit of the heterotrimeric GatCAB amidotransferase (AdT) complex, composed of A, B and C subunits.</text>
</comment>
<dbReference type="GO" id="GO:0070681">
    <property type="term" value="P:glutaminyl-tRNAGln biosynthesis via transamidation"/>
    <property type="evidence" value="ECO:0007669"/>
    <property type="project" value="UniProtKB-UniRule"/>
</dbReference>
<dbReference type="OrthoDB" id="421993at2759"/>
<evidence type="ECO:0000256" key="6">
    <source>
        <dbReference type="ARBA" id="ARBA00047407"/>
    </source>
</evidence>
<dbReference type="Pfam" id="PF01425">
    <property type="entry name" value="Amidase"/>
    <property type="match status" value="1"/>
</dbReference>
<dbReference type="STRING" id="47427.A0A2H3EI20"/>
<dbReference type="InterPro" id="IPR004412">
    <property type="entry name" value="GatA"/>
</dbReference>
<dbReference type="PROSITE" id="PS00571">
    <property type="entry name" value="AMIDASES"/>
    <property type="match status" value="1"/>
</dbReference>
<evidence type="ECO:0000256" key="7">
    <source>
        <dbReference type="HAMAP-Rule" id="MF_03150"/>
    </source>
</evidence>
<dbReference type="InterPro" id="IPR023631">
    <property type="entry name" value="Amidase_dom"/>
</dbReference>
<feature type="active site" description="Charge relay system" evidence="7">
    <location>
        <position position="152"/>
    </location>
</feature>
<comment type="subcellular location">
    <subcellularLocation>
        <location evidence="7">Mitochondrion</location>
    </subcellularLocation>
</comment>
<keyword evidence="2 7" id="KW-0436">Ligase</keyword>
<keyword evidence="7" id="KW-0496">Mitochondrion</keyword>
<dbReference type="HAMAP" id="MF_00120">
    <property type="entry name" value="GatA"/>
    <property type="match status" value="1"/>
</dbReference>
<name>A0A2H3EI20_ARMGA</name>
<dbReference type="GO" id="GO:0005739">
    <property type="term" value="C:mitochondrion"/>
    <property type="evidence" value="ECO:0007669"/>
    <property type="project" value="UniProtKB-SubCell"/>
</dbReference>
<keyword evidence="10" id="KW-1185">Reference proteome</keyword>
<dbReference type="PANTHER" id="PTHR11895">
    <property type="entry name" value="TRANSAMIDASE"/>
    <property type="match status" value="1"/>
</dbReference>
<evidence type="ECO:0000256" key="5">
    <source>
        <dbReference type="ARBA" id="ARBA00022917"/>
    </source>
</evidence>
<dbReference type="AlphaFoldDB" id="A0A2H3EI20"/>